<dbReference type="SMART" id="SM01382">
    <property type="entry name" value="Ribosomal_L2_C"/>
    <property type="match status" value="1"/>
</dbReference>
<dbReference type="Gene3D" id="2.30.30.30">
    <property type="match status" value="1"/>
</dbReference>
<dbReference type="PIRSF" id="PIRSF002158">
    <property type="entry name" value="Ribosomal_L2"/>
    <property type="match status" value="1"/>
</dbReference>
<dbReference type="SUPFAM" id="SSF50104">
    <property type="entry name" value="Translation proteins SH3-like domain"/>
    <property type="match status" value="1"/>
</dbReference>
<dbReference type="InterPro" id="IPR022669">
    <property type="entry name" value="Ribosomal_uL2_C"/>
</dbReference>
<dbReference type="PANTHER" id="PTHR13691">
    <property type="entry name" value="RIBOSOMAL PROTEIN L2"/>
    <property type="match status" value="1"/>
</dbReference>
<dbReference type="InterPro" id="IPR002171">
    <property type="entry name" value="Ribosomal_uL2"/>
</dbReference>
<keyword evidence="2 9" id="KW-0689">Ribosomal protein</keyword>
<evidence type="ECO:0000259" key="8">
    <source>
        <dbReference type="SMART" id="SM01383"/>
    </source>
</evidence>
<name>A0A2H0WXK7_9BACT</name>
<organism evidence="9 10">
    <name type="scientific">Candidatus Nealsonbacteria bacterium CG09_land_8_20_14_0_10_42_14</name>
    <dbReference type="NCBI Taxonomy" id="1974707"/>
    <lineage>
        <taxon>Bacteria</taxon>
        <taxon>Candidatus Nealsoniibacteriota</taxon>
    </lineage>
</organism>
<sequence>MLKNQATKENFKILTKKKPEKRLLLRLQNRSGRGSSGRITVRHQGGGAKKLYRLVDFGQEKIGQKARVRAVEYDPYRSAFIMLLEYEDGEKRYRLYPQDLKVGDEVICQDLAPVKPGNRLKLKNIPVGTSIFNIEIMPGRGGKLVRGAGTAARLLSHEGKYAQLEMPSTEVRQVPSDCFATVGTISRPDHIYTKIGKAGKVRYRGVRPTVRGSAMNPPDHPHGGGEGKTPIGLRYPKTPWGKPARGVKTRRRRWTDKYIIQRRRKK</sequence>
<dbReference type="GO" id="GO:0003723">
    <property type="term" value="F:RNA binding"/>
    <property type="evidence" value="ECO:0007669"/>
    <property type="project" value="InterPro"/>
</dbReference>
<protein>
    <recommendedName>
        <fullName evidence="4">Large ribosomal subunit protein uL2</fullName>
    </recommendedName>
    <alternativeName>
        <fullName evidence="5">50S ribosomal protein L2</fullName>
    </alternativeName>
</protein>
<dbReference type="SUPFAM" id="SSF50249">
    <property type="entry name" value="Nucleic acid-binding proteins"/>
    <property type="match status" value="1"/>
</dbReference>
<dbReference type="PROSITE" id="PS00467">
    <property type="entry name" value="RIBOSOMAL_L2"/>
    <property type="match status" value="1"/>
</dbReference>
<dbReference type="Gene3D" id="4.10.950.10">
    <property type="entry name" value="Ribosomal protein L2, domain 3"/>
    <property type="match status" value="1"/>
</dbReference>
<gene>
    <name evidence="9" type="ORF">COT59_01005</name>
</gene>
<dbReference type="FunFam" id="2.30.30.30:FF:000001">
    <property type="entry name" value="50S ribosomal protein L2"/>
    <property type="match status" value="1"/>
</dbReference>
<dbReference type="Gene3D" id="2.40.50.140">
    <property type="entry name" value="Nucleic acid-binding proteins"/>
    <property type="match status" value="1"/>
</dbReference>
<dbReference type="InterPro" id="IPR012340">
    <property type="entry name" value="NA-bd_OB-fold"/>
</dbReference>
<dbReference type="InterPro" id="IPR022671">
    <property type="entry name" value="Ribosomal_uL2_CS"/>
</dbReference>
<dbReference type="Pfam" id="PF00181">
    <property type="entry name" value="Ribosomal_L2_N"/>
    <property type="match status" value="1"/>
</dbReference>
<accession>A0A2H0WXK7</accession>
<evidence type="ECO:0000256" key="2">
    <source>
        <dbReference type="ARBA" id="ARBA00022980"/>
    </source>
</evidence>
<dbReference type="InterPro" id="IPR022666">
    <property type="entry name" value="Ribosomal_uL2_RNA-bd_dom"/>
</dbReference>
<evidence type="ECO:0000256" key="3">
    <source>
        <dbReference type="ARBA" id="ARBA00023274"/>
    </source>
</evidence>
<evidence type="ECO:0000256" key="4">
    <source>
        <dbReference type="ARBA" id="ARBA00035242"/>
    </source>
</evidence>
<dbReference type="AlphaFoldDB" id="A0A2H0WXK7"/>
<comment type="similarity">
    <text evidence="1">Belongs to the universal ribosomal protein uL2 family.</text>
</comment>
<dbReference type="InterPro" id="IPR014726">
    <property type="entry name" value="Ribosomal_uL2_dom3"/>
</dbReference>
<feature type="domain" description="Large ribosomal subunit protein uL2 C-terminal" evidence="7">
    <location>
        <begin position="114"/>
        <end position="243"/>
    </location>
</feature>
<dbReference type="GO" id="GO:0003735">
    <property type="term" value="F:structural constituent of ribosome"/>
    <property type="evidence" value="ECO:0007669"/>
    <property type="project" value="InterPro"/>
</dbReference>
<proteinExistence type="inferred from homology"/>
<dbReference type="GO" id="GO:0016740">
    <property type="term" value="F:transferase activity"/>
    <property type="evidence" value="ECO:0007669"/>
    <property type="project" value="InterPro"/>
</dbReference>
<dbReference type="SMART" id="SM01383">
    <property type="entry name" value="Ribosomal_L2"/>
    <property type="match status" value="1"/>
</dbReference>
<feature type="domain" description="Large ribosomal subunit protein uL2 RNA-binding" evidence="8">
    <location>
        <begin position="32"/>
        <end position="108"/>
    </location>
</feature>
<dbReference type="InterPro" id="IPR005880">
    <property type="entry name" value="Ribosomal_uL2_bac/org-type"/>
</dbReference>
<comment type="caution">
    <text evidence="9">The sequence shown here is derived from an EMBL/GenBank/DDBJ whole genome shotgun (WGS) entry which is preliminary data.</text>
</comment>
<dbReference type="Proteomes" id="UP000229675">
    <property type="component" value="Unassembled WGS sequence"/>
</dbReference>
<evidence type="ECO:0000313" key="10">
    <source>
        <dbReference type="Proteomes" id="UP000229675"/>
    </source>
</evidence>
<evidence type="ECO:0000256" key="6">
    <source>
        <dbReference type="SAM" id="MobiDB-lite"/>
    </source>
</evidence>
<dbReference type="Pfam" id="PF03947">
    <property type="entry name" value="Ribosomal_L2_C"/>
    <property type="match status" value="1"/>
</dbReference>
<evidence type="ECO:0000259" key="7">
    <source>
        <dbReference type="SMART" id="SM01382"/>
    </source>
</evidence>
<feature type="region of interest" description="Disordered" evidence="6">
    <location>
        <begin position="211"/>
        <end position="266"/>
    </location>
</feature>
<evidence type="ECO:0000256" key="5">
    <source>
        <dbReference type="ARBA" id="ARBA00035459"/>
    </source>
</evidence>
<evidence type="ECO:0000256" key="1">
    <source>
        <dbReference type="ARBA" id="ARBA00005636"/>
    </source>
</evidence>
<evidence type="ECO:0000313" key="9">
    <source>
        <dbReference type="EMBL" id="PIS17382.1"/>
    </source>
</evidence>
<feature type="compositionally biased region" description="Basic residues" evidence="6">
    <location>
        <begin position="245"/>
        <end position="266"/>
    </location>
</feature>
<dbReference type="FunFam" id="4.10.950.10:FF:000001">
    <property type="entry name" value="50S ribosomal protein L2"/>
    <property type="match status" value="1"/>
</dbReference>
<reference evidence="10" key="1">
    <citation type="submission" date="2017-09" db="EMBL/GenBank/DDBJ databases">
        <title>Depth-based differentiation of microbial function through sediment-hosted aquifers and enrichment of novel symbionts in the deep terrestrial subsurface.</title>
        <authorList>
            <person name="Probst A.J."/>
            <person name="Ladd B."/>
            <person name="Jarett J.K."/>
            <person name="Geller-Mcgrath D.E."/>
            <person name="Sieber C.M.K."/>
            <person name="Emerson J.B."/>
            <person name="Anantharaman K."/>
            <person name="Thomas B.C."/>
            <person name="Malmstrom R."/>
            <person name="Stieglmeier M."/>
            <person name="Klingl A."/>
            <person name="Woyke T."/>
            <person name="Ryan C.M."/>
            <person name="Banfield J.F."/>
        </authorList>
    </citation>
    <scope>NUCLEOTIDE SEQUENCE [LARGE SCALE GENOMIC DNA]</scope>
</reference>
<keyword evidence="3" id="KW-0687">Ribonucleoprotein</keyword>
<dbReference type="NCBIfam" id="TIGR01171">
    <property type="entry name" value="rplB_bact"/>
    <property type="match status" value="1"/>
</dbReference>
<dbReference type="InterPro" id="IPR008991">
    <property type="entry name" value="Translation_prot_SH3-like_sf"/>
</dbReference>
<dbReference type="PANTHER" id="PTHR13691:SF5">
    <property type="entry name" value="LARGE RIBOSOMAL SUBUNIT PROTEIN UL2M"/>
    <property type="match status" value="1"/>
</dbReference>
<dbReference type="GO" id="GO:0002181">
    <property type="term" value="P:cytoplasmic translation"/>
    <property type="evidence" value="ECO:0007669"/>
    <property type="project" value="TreeGrafter"/>
</dbReference>
<dbReference type="GO" id="GO:0015934">
    <property type="term" value="C:large ribosomal subunit"/>
    <property type="evidence" value="ECO:0007669"/>
    <property type="project" value="InterPro"/>
</dbReference>
<dbReference type="EMBL" id="PEZD01000022">
    <property type="protein sequence ID" value="PIS17382.1"/>
    <property type="molecule type" value="Genomic_DNA"/>
</dbReference>
<dbReference type="InterPro" id="IPR014722">
    <property type="entry name" value="Rib_uL2_dom2"/>
</dbReference>